<organism evidence="5 6">
    <name type="scientific">Planoprotostelium fungivorum</name>
    <dbReference type="NCBI Taxonomy" id="1890364"/>
    <lineage>
        <taxon>Eukaryota</taxon>
        <taxon>Amoebozoa</taxon>
        <taxon>Evosea</taxon>
        <taxon>Variosea</taxon>
        <taxon>Cavosteliida</taxon>
        <taxon>Cavosteliaceae</taxon>
        <taxon>Planoprotostelium</taxon>
    </lineage>
</organism>
<dbReference type="Gene3D" id="1.10.238.200">
    <property type="entry name" value="Cullin, PONY binding domain"/>
    <property type="match status" value="1"/>
</dbReference>
<keyword evidence="6" id="KW-1185">Reference proteome</keyword>
<protein>
    <recommendedName>
        <fullName evidence="1">Defective in cullin neddylation protein</fullName>
    </recommendedName>
</protein>
<dbReference type="OrthoDB" id="286637at2759"/>
<dbReference type="FunCoup" id="A0A2P6NLX4">
    <property type="interactions" value="83"/>
</dbReference>
<proteinExistence type="predicted"/>
<dbReference type="EMBL" id="MDYQ01000054">
    <property type="protein sequence ID" value="PRP84918.1"/>
    <property type="molecule type" value="Genomic_DNA"/>
</dbReference>
<comment type="caution">
    <text evidence="5">The sequence shown here is derived from an EMBL/GenBank/DDBJ whole genome shotgun (WGS) entry which is preliminary data.</text>
</comment>
<dbReference type="InterPro" id="IPR014764">
    <property type="entry name" value="DCN-prot"/>
</dbReference>
<dbReference type="GO" id="GO:0097602">
    <property type="term" value="F:cullin family protein binding"/>
    <property type="evidence" value="ECO:0007669"/>
    <property type="project" value="TreeGrafter"/>
</dbReference>
<sequence length="391" mass="44582">MNRQGPAQPVWENLDKGSQSKVKDNELDNQGNNVETLKANVCLRGGKWYFEVKLVSSGKIHIGWCTEKHSDSQKGGIGSDTESWAYDGTSQRAFGGREGTNTRYGTYWNQGDVIGVLADFEARTISYYSNGRDLGVAFSNVPASEGLYPAITLTRRQKVSVNLGAKAFQYPMQDIFPDVFGLSLSMSKTQLDELNKMFEKYKGAGVSLGESTEDEDVIRGQGVMDYSAALNVTDDDDPALLIVSWKLGVNHGKCWEFTREEFVNGWAIMGCSKLTDMIKRVETWKKEIENPTKFKQFYNYCFDYLKEERKILGMEEAVTVWGMLKMDKRWPLMEKWLAFATQRKAISRDTWRLFLTFTEQYPKDISTYDAEGCWPSMIDDFVNSELEKQKK</sequence>
<dbReference type="GO" id="GO:0005886">
    <property type="term" value="C:plasma membrane"/>
    <property type="evidence" value="ECO:0007669"/>
    <property type="project" value="UniProtKB-ARBA"/>
</dbReference>
<dbReference type="PANTHER" id="PTHR12281:SF31">
    <property type="entry name" value="DCN1-LIKE PROTEIN 3"/>
    <property type="match status" value="1"/>
</dbReference>
<dbReference type="PROSITE" id="PS50188">
    <property type="entry name" value="B302_SPRY"/>
    <property type="match status" value="1"/>
</dbReference>
<feature type="region of interest" description="Disordered" evidence="2">
    <location>
        <begin position="1"/>
        <end position="29"/>
    </location>
</feature>
<evidence type="ECO:0000259" key="3">
    <source>
        <dbReference type="PROSITE" id="PS50188"/>
    </source>
</evidence>
<dbReference type="STRING" id="1890364.A0A2P6NLX4"/>
<dbReference type="GO" id="GO:0045116">
    <property type="term" value="P:protein neddylation"/>
    <property type="evidence" value="ECO:0007669"/>
    <property type="project" value="TreeGrafter"/>
</dbReference>
<dbReference type="Gene3D" id="1.10.238.10">
    <property type="entry name" value="EF-hand"/>
    <property type="match status" value="1"/>
</dbReference>
<dbReference type="InParanoid" id="A0A2P6NLX4"/>
<gene>
    <name evidence="5" type="ORF">PROFUN_07572</name>
</gene>
<dbReference type="InterPro" id="IPR042460">
    <property type="entry name" value="DCN1-like_PONY"/>
</dbReference>
<dbReference type="Gene3D" id="2.60.120.920">
    <property type="match status" value="1"/>
</dbReference>
<dbReference type="InterPro" id="IPR005176">
    <property type="entry name" value="PONY_dom"/>
</dbReference>
<dbReference type="AlphaFoldDB" id="A0A2P6NLX4"/>
<feature type="domain" description="B30.2/SPRY" evidence="3">
    <location>
        <begin position="1"/>
        <end position="168"/>
    </location>
</feature>
<dbReference type="PANTHER" id="PTHR12281">
    <property type="entry name" value="RP42 RELATED"/>
    <property type="match status" value="1"/>
</dbReference>
<evidence type="ECO:0000313" key="5">
    <source>
        <dbReference type="EMBL" id="PRP84918.1"/>
    </source>
</evidence>
<dbReference type="Proteomes" id="UP000241769">
    <property type="component" value="Unassembled WGS sequence"/>
</dbReference>
<dbReference type="Pfam" id="PF00622">
    <property type="entry name" value="SPRY"/>
    <property type="match status" value="1"/>
</dbReference>
<dbReference type="PROSITE" id="PS51229">
    <property type="entry name" value="DCUN1"/>
    <property type="match status" value="1"/>
</dbReference>
<dbReference type="GO" id="GO:0032182">
    <property type="term" value="F:ubiquitin-like protein binding"/>
    <property type="evidence" value="ECO:0007669"/>
    <property type="project" value="TreeGrafter"/>
</dbReference>
<dbReference type="SUPFAM" id="SSF49899">
    <property type="entry name" value="Concanavalin A-like lectins/glucanases"/>
    <property type="match status" value="1"/>
</dbReference>
<reference evidence="5 6" key="1">
    <citation type="journal article" date="2018" name="Genome Biol. Evol.">
        <title>Multiple Roots of Fruiting Body Formation in Amoebozoa.</title>
        <authorList>
            <person name="Hillmann F."/>
            <person name="Forbes G."/>
            <person name="Novohradska S."/>
            <person name="Ferling I."/>
            <person name="Riege K."/>
            <person name="Groth M."/>
            <person name="Westermann M."/>
            <person name="Marz M."/>
            <person name="Spaller T."/>
            <person name="Winckler T."/>
            <person name="Schaap P."/>
            <person name="Glockner G."/>
        </authorList>
    </citation>
    <scope>NUCLEOTIDE SEQUENCE [LARGE SCALE GENOMIC DNA]</scope>
    <source>
        <strain evidence="5 6">Jena</strain>
    </source>
</reference>
<dbReference type="SMART" id="SM00449">
    <property type="entry name" value="SPRY"/>
    <property type="match status" value="1"/>
</dbReference>
<dbReference type="InterPro" id="IPR043136">
    <property type="entry name" value="B30.2/SPRY_sf"/>
</dbReference>
<comment type="function">
    <text evidence="1">Neddylation of cullins play an essential role in the regulation of SCF-type complexes activity.</text>
</comment>
<evidence type="ECO:0000259" key="4">
    <source>
        <dbReference type="PROSITE" id="PS51229"/>
    </source>
</evidence>
<dbReference type="GO" id="GO:0000151">
    <property type="term" value="C:ubiquitin ligase complex"/>
    <property type="evidence" value="ECO:0007669"/>
    <property type="project" value="TreeGrafter"/>
</dbReference>
<dbReference type="InterPro" id="IPR003877">
    <property type="entry name" value="SPRY_dom"/>
</dbReference>
<dbReference type="GO" id="GO:0031624">
    <property type="term" value="F:ubiquitin conjugating enzyme binding"/>
    <property type="evidence" value="ECO:0007669"/>
    <property type="project" value="TreeGrafter"/>
</dbReference>
<feature type="domain" description="DCUN1" evidence="4">
    <location>
        <begin position="189"/>
        <end position="386"/>
    </location>
</feature>
<evidence type="ECO:0000256" key="2">
    <source>
        <dbReference type="SAM" id="MobiDB-lite"/>
    </source>
</evidence>
<name>A0A2P6NLX4_9EUKA</name>
<accession>A0A2P6NLX4</accession>
<dbReference type="Pfam" id="PF03556">
    <property type="entry name" value="Cullin_binding"/>
    <property type="match status" value="1"/>
</dbReference>
<evidence type="ECO:0000256" key="1">
    <source>
        <dbReference type="RuleBase" id="RU410713"/>
    </source>
</evidence>
<evidence type="ECO:0000313" key="6">
    <source>
        <dbReference type="Proteomes" id="UP000241769"/>
    </source>
</evidence>
<dbReference type="CDD" id="cd11709">
    <property type="entry name" value="SPRY"/>
    <property type="match status" value="1"/>
</dbReference>
<dbReference type="FunFam" id="1.10.238.200:FF:000003">
    <property type="entry name" value="DCN1-like protein 3"/>
    <property type="match status" value="1"/>
</dbReference>
<dbReference type="InterPro" id="IPR001870">
    <property type="entry name" value="B30.2/SPRY"/>
</dbReference>
<dbReference type="InterPro" id="IPR013320">
    <property type="entry name" value="ConA-like_dom_sf"/>
</dbReference>